<name>A0A4P7W1F3_9BACT</name>
<keyword evidence="1" id="KW-0808">Transferase</keyword>
<evidence type="ECO:0000259" key="3">
    <source>
        <dbReference type="Pfam" id="PF00483"/>
    </source>
</evidence>
<dbReference type="InterPro" id="IPR050065">
    <property type="entry name" value="GlmU-like"/>
</dbReference>
<evidence type="ECO:0000256" key="2">
    <source>
        <dbReference type="ARBA" id="ARBA00022695"/>
    </source>
</evidence>
<dbReference type="Pfam" id="PF00483">
    <property type="entry name" value="NTP_transferase"/>
    <property type="match status" value="1"/>
</dbReference>
<dbReference type="AlphaFoldDB" id="A0A4P7W1F3"/>
<organism evidence="4 5">
    <name type="scientific">Duncaniella dubosii</name>
    <dbReference type="NCBI Taxonomy" id="2518971"/>
    <lineage>
        <taxon>Bacteria</taxon>
        <taxon>Pseudomonadati</taxon>
        <taxon>Bacteroidota</taxon>
        <taxon>Bacteroidia</taxon>
        <taxon>Bacteroidales</taxon>
        <taxon>Muribaculaceae</taxon>
        <taxon>Duncaniella</taxon>
    </lineage>
</organism>
<dbReference type="RefSeq" id="WP_136414523.1">
    <property type="nucleotide sequence ID" value="NZ_CP039396.1"/>
</dbReference>
<evidence type="ECO:0000313" key="4">
    <source>
        <dbReference type="EMBL" id="QCD41719.1"/>
    </source>
</evidence>
<feature type="domain" description="Nucleotidyl transferase" evidence="3">
    <location>
        <begin position="5"/>
        <end position="231"/>
    </location>
</feature>
<dbReference type="InterPro" id="IPR005835">
    <property type="entry name" value="NTP_transferase_dom"/>
</dbReference>
<reference evidence="5" key="1">
    <citation type="submission" date="2019-02" db="EMBL/GenBank/DDBJ databases">
        <title>Isolation and identification of novel species under the genus Muribaculum.</title>
        <authorList>
            <person name="Miyake S."/>
            <person name="Ding Y."/>
            <person name="Low A."/>
            <person name="Soh M."/>
            <person name="Seedorf H."/>
        </authorList>
    </citation>
    <scope>NUCLEOTIDE SEQUENCE [LARGE SCALE GENOMIC DNA]</scope>
    <source>
        <strain evidence="5">H5</strain>
    </source>
</reference>
<accession>A0A4P7W1F3</accession>
<evidence type="ECO:0000256" key="1">
    <source>
        <dbReference type="ARBA" id="ARBA00022679"/>
    </source>
</evidence>
<keyword evidence="2" id="KW-0548">Nucleotidyltransferase</keyword>
<dbReference type="EMBL" id="CP039396">
    <property type="protein sequence ID" value="QCD41719.1"/>
    <property type="molecule type" value="Genomic_DNA"/>
</dbReference>
<gene>
    <name evidence="4" type="ORF">E7747_05115</name>
</gene>
<proteinExistence type="predicted"/>
<evidence type="ECO:0000313" key="5">
    <source>
        <dbReference type="Proteomes" id="UP000297149"/>
    </source>
</evidence>
<dbReference type="Proteomes" id="UP000297149">
    <property type="component" value="Chromosome"/>
</dbReference>
<dbReference type="PANTHER" id="PTHR43584">
    <property type="entry name" value="NUCLEOTIDYL TRANSFERASE"/>
    <property type="match status" value="1"/>
</dbReference>
<sequence length="237" mass="25541">MDYAIIAAGQGSRLAGENYILPKPLVTLTGEAMIERLIGILDSTEAGCISVITNPSMPEVAARLRSLSTKAALRVIEKSTAGSMESFHALSELLDSDRSFCLLTVDSIFRPGEFARFISDFESDSESDGYMGVTTYVDDEKPLYIAATPEGDITGFLDNPVPGVRYVSGGIYALRPEALSVLADCAASGVSRMRDFQRALVASGLRLKAWQFSKIIDIDRPGDIAEAERFLAESPGD</sequence>
<keyword evidence="5" id="KW-1185">Reference proteome</keyword>
<dbReference type="SUPFAM" id="SSF53448">
    <property type="entry name" value="Nucleotide-diphospho-sugar transferases"/>
    <property type="match status" value="1"/>
</dbReference>
<dbReference type="GO" id="GO:0016779">
    <property type="term" value="F:nucleotidyltransferase activity"/>
    <property type="evidence" value="ECO:0007669"/>
    <property type="project" value="UniProtKB-KW"/>
</dbReference>
<protein>
    <submittedName>
        <fullName evidence="4">NDP-sugar synthase</fullName>
    </submittedName>
</protein>
<dbReference type="Gene3D" id="3.90.550.10">
    <property type="entry name" value="Spore Coat Polysaccharide Biosynthesis Protein SpsA, Chain A"/>
    <property type="match status" value="1"/>
</dbReference>
<dbReference type="InterPro" id="IPR029044">
    <property type="entry name" value="Nucleotide-diphossugar_trans"/>
</dbReference>
<dbReference type="PANTHER" id="PTHR43584:SF8">
    <property type="entry name" value="N-ACETYLMURAMATE ALPHA-1-PHOSPHATE URIDYLYLTRANSFERASE"/>
    <property type="match status" value="1"/>
</dbReference>
<dbReference type="KEGG" id="ddb:E7747_05115"/>